<dbReference type="InterPro" id="IPR037185">
    <property type="entry name" value="EmrE-like"/>
</dbReference>
<dbReference type="SUPFAM" id="SSF103481">
    <property type="entry name" value="Multidrug resistance efflux transporter EmrE"/>
    <property type="match status" value="1"/>
</dbReference>
<dbReference type="RefSeq" id="WP_101461503.1">
    <property type="nucleotide sequence ID" value="NZ_CP025408.1"/>
</dbReference>
<accession>A0A2K9EIN3</accession>
<reference evidence="2 3" key="1">
    <citation type="submission" date="2017-12" db="EMBL/GenBank/DDBJ databases">
        <authorList>
            <person name="Hurst M.R.H."/>
        </authorList>
    </citation>
    <scope>NUCLEOTIDE SEQUENCE [LARGE SCALE GENOMIC DNA]</scope>
    <source>
        <strain evidence="2 3">BM15</strain>
    </source>
</reference>
<proteinExistence type="predicted"/>
<dbReference type="KEGG" id="paro:CUV01_16960"/>
<evidence type="ECO:0000256" key="1">
    <source>
        <dbReference type="SAM" id="Phobius"/>
    </source>
</evidence>
<dbReference type="Proteomes" id="UP000233742">
    <property type="component" value="Chromosome"/>
</dbReference>
<evidence type="ECO:0000313" key="2">
    <source>
        <dbReference type="EMBL" id="AUH34843.1"/>
    </source>
</evidence>
<name>A0A2K9EIN3_9RHOB</name>
<protein>
    <submittedName>
        <fullName evidence="2">Transporter</fullName>
    </submittedName>
</protein>
<feature type="transmembrane region" description="Helical" evidence="1">
    <location>
        <begin position="33"/>
        <end position="53"/>
    </location>
</feature>
<keyword evidence="1" id="KW-1133">Transmembrane helix</keyword>
<dbReference type="EMBL" id="CP025408">
    <property type="protein sequence ID" value="AUH34843.1"/>
    <property type="molecule type" value="Genomic_DNA"/>
</dbReference>
<feature type="transmembrane region" description="Helical" evidence="1">
    <location>
        <begin position="60"/>
        <end position="80"/>
    </location>
</feature>
<keyword evidence="1" id="KW-0812">Transmembrane</keyword>
<sequence>MSTLWLLLIVVLMTVLGDYLIKLATALPDGLLSRSFVIGSMMYGASAIGWFFLMRKHSLAAVGVLYSSGTLILMAALGVIVFREPIGPREALGVALAMASLLIMSHRS</sequence>
<organism evidence="2 3">
    <name type="scientific">Paracoccus tegillarcae</name>
    <dbReference type="NCBI Taxonomy" id="1529068"/>
    <lineage>
        <taxon>Bacteria</taxon>
        <taxon>Pseudomonadati</taxon>
        <taxon>Pseudomonadota</taxon>
        <taxon>Alphaproteobacteria</taxon>
        <taxon>Rhodobacterales</taxon>
        <taxon>Paracoccaceae</taxon>
        <taxon>Paracoccus</taxon>
    </lineage>
</organism>
<dbReference type="AlphaFoldDB" id="A0A2K9EIN3"/>
<keyword evidence="3" id="KW-1185">Reference proteome</keyword>
<evidence type="ECO:0000313" key="3">
    <source>
        <dbReference type="Proteomes" id="UP000233742"/>
    </source>
</evidence>
<keyword evidence="1" id="KW-0472">Membrane</keyword>
<dbReference type="OrthoDB" id="7777654at2"/>
<dbReference type="Gene3D" id="1.10.3730.20">
    <property type="match status" value="1"/>
</dbReference>
<gene>
    <name evidence="2" type="ORF">CUV01_16960</name>
</gene>